<dbReference type="InterPro" id="IPR050126">
    <property type="entry name" value="Ap4A_hydrolase"/>
</dbReference>
<sequence>MTETGIHYLDARAPDGMCLYAIGDVHGRLDLLAAMHHRIESELEYKPTADWRIIHLGDYVDRGPDSKGVIDFLIEAQKRDPRNLMLAGNHDIGFLDFLDAPDPEGLFMRYGGVQTAQSYGVDLIGDARWFGKAQAVQRGHAELVKAVPQAHVDFLRSLTFSTSFGDFFFCHAGIRPDVPLESQNPQDLVWIRDIFHNHPGLYPKVVVHGHTPVPEAEVMPNRVNVDTLAWQSGMLTALAVDGADKRILTVQGKAF</sequence>
<dbReference type="EMBL" id="JAMYQB010000011">
    <property type="protein sequence ID" value="MER9405413.1"/>
    <property type="molecule type" value="Genomic_DNA"/>
</dbReference>
<name>A0ABV1Z079_9HYPH</name>
<accession>A0ABV1Z079</accession>
<dbReference type="InterPro" id="IPR004843">
    <property type="entry name" value="Calcineurin-like_PHP"/>
</dbReference>
<dbReference type="RefSeq" id="WP_352558616.1">
    <property type="nucleotide sequence ID" value="NZ_JAMYQB010000011.1"/>
</dbReference>
<evidence type="ECO:0000313" key="3">
    <source>
        <dbReference type="Proteomes" id="UP001433071"/>
    </source>
</evidence>
<protein>
    <submittedName>
        <fullName evidence="2">Serine/threonine protein phosphatase</fullName>
    </submittedName>
</protein>
<reference evidence="2 3" key="1">
    <citation type="journal article" date="2024" name="Proc. Natl. Acad. Sci. U.S.A.">
        <title>The evolutionary genomics of adaptation to stress in wild rhizobium bacteria.</title>
        <authorList>
            <person name="Kehlet-Delgado H."/>
            <person name="Montoya A.P."/>
            <person name="Jensen K.T."/>
            <person name="Wendlandt C.E."/>
            <person name="Dexheimer C."/>
            <person name="Roberts M."/>
            <person name="Torres Martinez L."/>
            <person name="Friesen M.L."/>
            <person name="Griffitts J.S."/>
            <person name="Porter S.S."/>
        </authorList>
    </citation>
    <scope>NUCLEOTIDE SEQUENCE [LARGE SCALE GENOMIC DNA]</scope>
    <source>
        <strain evidence="2 3">M0641</strain>
    </source>
</reference>
<dbReference type="PANTHER" id="PTHR42850:SF4">
    <property type="entry name" value="ZINC-DEPENDENT ENDOPOLYPHOSPHATASE"/>
    <property type="match status" value="1"/>
</dbReference>
<dbReference type="Gene3D" id="3.60.21.10">
    <property type="match status" value="1"/>
</dbReference>
<proteinExistence type="predicted"/>
<dbReference type="PANTHER" id="PTHR42850">
    <property type="entry name" value="METALLOPHOSPHOESTERASE"/>
    <property type="match status" value="1"/>
</dbReference>
<dbReference type="SUPFAM" id="SSF56300">
    <property type="entry name" value="Metallo-dependent phosphatases"/>
    <property type="match status" value="1"/>
</dbReference>
<comment type="caution">
    <text evidence="2">The sequence shown here is derived from an EMBL/GenBank/DDBJ whole genome shotgun (WGS) entry which is preliminary data.</text>
</comment>
<dbReference type="InterPro" id="IPR029052">
    <property type="entry name" value="Metallo-depent_PP-like"/>
</dbReference>
<dbReference type="Pfam" id="PF00149">
    <property type="entry name" value="Metallophos"/>
    <property type="match status" value="1"/>
</dbReference>
<dbReference type="CDD" id="cd00144">
    <property type="entry name" value="MPP_PPP_family"/>
    <property type="match status" value="1"/>
</dbReference>
<evidence type="ECO:0000313" key="2">
    <source>
        <dbReference type="EMBL" id="MER9405413.1"/>
    </source>
</evidence>
<gene>
    <name evidence="2" type="ORF">NKI36_15350</name>
</gene>
<keyword evidence="3" id="KW-1185">Reference proteome</keyword>
<organism evidence="2 3">
    <name type="scientific">Mesorhizobium caraganae</name>
    <dbReference type="NCBI Taxonomy" id="483206"/>
    <lineage>
        <taxon>Bacteria</taxon>
        <taxon>Pseudomonadati</taxon>
        <taxon>Pseudomonadota</taxon>
        <taxon>Alphaproteobacteria</taxon>
        <taxon>Hyphomicrobiales</taxon>
        <taxon>Phyllobacteriaceae</taxon>
        <taxon>Mesorhizobium</taxon>
    </lineage>
</organism>
<feature type="domain" description="Calcineurin-like phosphoesterase" evidence="1">
    <location>
        <begin position="20"/>
        <end position="214"/>
    </location>
</feature>
<dbReference type="Proteomes" id="UP001433071">
    <property type="component" value="Unassembled WGS sequence"/>
</dbReference>
<evidence type="ECO:0000259" key="1">
    <source>
        <dbReference type="Pfam" id="PF00149"/>
    </source>
</evidence>